<feature type="compositionally biased region" description="Polar residues" evidence="1">
    <location>
        <begin position="114"/>
        <end position="151"/>
    </location>
</feature>
<feature type="signal peptide" evidence="2">
    <location>
        <begin position="1"/>
        <end position="24"/>
    </location>
</feature>
<feature type="compositionally biased region" description="Low complexity" evidence="1">
    <location>
        <begin position="664"/>
        <end position="687"/>
    </location>
</feature>
<feature type="region of interest" description="Disordered" evidence="1">
    <location>
        <begin position="628"/>
        <end position="731"/>
    </location>
</feature>
<organism evidence="3 4">
    <name type="scientific">Nannocystis bainbridge</name>
    <dbReference type="NCBI Taxonomy" id="2995303"/>
    <lineage>
        <taxon>Bacteria</taxon>
        <taxon>Pseudomonadati</taxon>
        <taxon>Myxococcota</taxon>
        <taxon>Polyangia</taxon>
        <taxon>Nannocystales</taxon>
        <taxon>Nannocystaceae</taxon>
        <taxon>Nannocystis</taxon>
    </lineage>
</organism>
<feature type="compositionally biased region" description="Low complexity" evidence="1">
    <location>
        <begin position="21"/>
        <end position="72"/>
    </location>
</feature>
<evidence type="ECO:0000256" key="1">
    <source>
        <dbReference type="SAM" id="MobiDB-lite"/>
    </source>
</evidence>
<keyword evidence="2" id="KW-0732">Signal</keyword>
<evidence type="ECO:0000256" key="2">
    <source>
        <dbReference type="SAM" id="SignalP"/>
    </source>
</evidence>
<feature type="region of interest" description="Disordered" evidence="1">
    <location>
        <begin position="21"/>
        <end position="341"/>
    </location>
</feature>
<dbReference type="RefSeq" id="WP_272083791.1">
    <property type="nucleotide sequence ID" value="NZ_JAQNDL010000001.1"/>
</dbReference>
<evidence type="ECO:0000313" key="3">
    <source>
        <dbReference type="EMBL" id="MDC0715435.1"/>
    </source>
</evidence>
<name>A0ABT5DP55_9BACT</name>
<evidence type="ECO:0000313" key="4">
    <source>
        <dbReference type="Proteomes" id="UP001221686"/>
    </source>
</evidence>
<feature type="chain" id="PRO_5047057822" evidence="2">
    <location>
        <begin position="25"/>
        <end position="731"/>
    </location>
</feature>
<gene>
    <name evidence="3" type="ORF">POL25_00940</name>
</gene>
<protein>
    <submittedName>
        <fullName evidence="3">Uncharacterized protein</fullName>
    </submittedName>
</protein>
<feature type="compositionally biased region" description="Basic and acidic residues" evidence="1">
    <location>
        <begin position="249"/>
        <end position="266"/>
    </location>
</feature>
<dbReference type="EMBL" id="JAQNDL010000001">
    <property type="protein sequence ID" value="MDC0715435.1"/>
    <property type="molecule type" value="Genomic_DNA"/>
</dbReference>
<proteinExistence type="predicted"/>
<reference evidence="3 4" key="1">
    <citation type="submission" date="2022-11" db="EMBL/GenBank/DDBJ databases">
        <title>Minimal conservation of predation-associated metabolite biosynthetic gene clusters underscores biosynthetic potential of Myxococcota including descriptions for ten novel species: Archangium lansinium sp. nov., Myxococcus landrumus sp. nov., Nannocystis bai.</title>
        <authorList>
            <person name="Ahearne A."/>
            <person name="Stevens C."/>
            <person name="Dowd S."/>
        </authorList>
    </citation>
    <scope>NUCLEOTIDE SEQUENCE [LARGE SCALE GENOMIC DNA]</scope>
    <source>
        <strain evidence="3 4">BB15-2</strain>
    </source>
</reference>
<dbReference type="Proteomes" id="UP001221686">
    <property type="component" value="Unassembled WGS sequence"/>
</dbReference>
<keyword evidence="4" id="KW-1185">Reference proteome</keyword>
<accession>A0ABT5DP55</accession>
<sequence>MSARPSLFVCTALLAALLAPPASASTATTATRGSAQPAAKASPSPQRPAQARPATTTATPARPAAAASAGRQDMVKKPGDPPTAAHVRSGTAAPANGTTKPRADAVDGRGPATSKGTRTSTGAAGQRATSTGPATQRDASTGPASKQTAATASRDAGQRTASGGTAGKQAVMTDSRDPGQRTTSAANNRAGVIDGRDAAALRELYRRKPVRGDRQAETRTAARPAQGETAIRGAAPSDRAAETTAARPARGELHGATSEVERKKIDASAPGRPTPAVVTREPISPAPAPEPESVVAAKADSSDMVQKTGSKKSRRKAAQAEDELLAEASGPRPTAGSSCAAGLGAAPALQFDRTRASLREFSWADMAYFFETAADEAEPQSRQVSGAGVLATDEAIRRSGLPRRPLEAVAQAQAVDLLTERELVRIDKALAGASPAALGTLLRADSPTLRAHVWTWLATTPAGACALVKLDGREVEAAIHDRSVAVEHGEDLVFRPLGDYALAARSRLAAADPQAYDQLLRTLAVDAGLDPRVRATVAGLRVRRGHADSIEAGLRDPVAAIRGATAAAAIDRDRPRYEGRVLDHAADDPADLVTELIVGELLGGPDGKPQGELAQRRDERVMAALARWKGRGDPMSPLPVPSQPLRFQAPNKKMESAPAPAPAPMIAATPVEPAVVPEAPAPAQARPAAEESIEAPRPLAHTPTRREPEPAASGPQLPSVLDDPTGTSLRP</sequence>
<comment type="caution">
    <text evidence="3">The sequence shown here is derived from an EMBL/GenBank/DDBJ whole genome shotgun (WGS) entry which is preliminary data.</text>
</comment>
<feature type="compositionally biased region" description="Basic and acidic residues" evidence="1">
    <location>
        <begin position="194"/>
        <end position="217"/>
    </location>
</feature>